<dbReference type="PROSITE" id="PS50908">
    <property type="entry name" value="RWD"/>
    <property type="match status" value="1"/>
</dbReference>
<protein>
    <recommendedName>
        <fullName evidence="7">RWD domain-containing protein</fullName>
    </recommendedName>
</protein>
<comment type="subcellular location">
    <subcellularLocation>
        <location evidence="1">Cytoplasm</location>
    </subcellularLocation>
</comment>
<name>A0A1B6MFS3_9HEMI</name>
<dbReference type="InterPro" id="IPR006575">
    <property type="entry name" value="RWD_dom"/>
</dbReference>
<dbReference type="SMART" id="SM00591">
    <property type="entry name" value="RWD"/>
    <property type="match status" value="1"/>
</dbReference>
<organism evidence="8">
    <name type="scientific">Graphocephala atropunctata</name>
    <dbReference type="NCBI Taxonomy" id="36148"/>
    <lineage>
        <taxon>Eukaryota</taxon>
        <taxon>Metazoa</taxon>
        <taxon>Ecdysozoa</taxon>
        <taxon>Arthropoda</taxon>
        <taxon>Hexapoda</taxon>
        <taxon>Insecta</taxon>
        <taxon>Pterygota</taxon>
        <taxon>Neoptera</taxon>
        <taxon>Paraneoptera</taxon>
        <taxon>Hemiptera</taxon>
        <taxon>Auchenorrhyncha</taxon>
        <taxon>Membracoidea</taxon>
        <taxon>Cicadellidae</taxon>
        <taxon>Cicadellinae</taxon>
        <taxon>Cicadellini</taxon>
        <taxon>Graphocephala</taxon>
    </lineage>
</organism>
<dbReference type="AlphaFoldDB" id="A0A1B6MFS3"/>
<evidence type="ECO:0000259" key="7">
    <source>
        <dbReference type="PROSITE" id="PS50908"/>
    </source>
</evidence>
<dbReference type="GO" id="GO:0140469">
    <property type="term" value="P:GCN2-mediated signaling"/>
    <property type="evidence" value="ECO:0007669"/>
    <property type="project" value="TreeGrafter"/>
</dbReference>
<gene>
    <name evidence="8" type="ORF">g.18884</name>
</gene>
<dbReference type="InterPro" id="IPR036956">
    <property type="entry name" value="Impact_N_sf"/>
</dbReference>
<reference evidence="8" key="1">
    <citation type="submission" date="2015-11" db="EMBL/GenBank/DDBJ databases">
        <title>De novo transcriptome assembly of four potential Pierce s Disease insect vectors from Arizona vineyards.</title>
        <authorList>
            <person name="Tassone E.E."/>
        </authorList>
    </citation>
    <scope>NUCLEOTIDE SEQUENCE</scope>
</reference>
<keyword evidence="6" id="KW-0346">Stress response</keyword>
<dbReference type="Pfam" id="PF01205">
    <property type="entry name" value="Impact_N"/>
    <property type="match status" value="1"/>
</dbReference>
<comment type="similarity">
    <text evidence="2">Belongs to the IMPACT family.</text>
</comment>
<dbReference type="CDD" id="cd23821">
    <property type="entry name" value="RWD_IMPACT"/>
    <property type="match status" value="1"/>
</dbReference>
<dbReference type="GO" id="GO:0006446">
    <property type="term" value="P:regulation of translational initiation"/>
    <property type="evidence" value="ECO:0007669"/>
    <property type="project" value="TreeGrafter"/>
</dbReference>
<accession>A0A1B6MFS3</accession>
<dbReference type="InterPro" id="IPR001498">
    <property type="entry name" value="Impact_N"/>
</dbReference>
<evidence type="ECO:0000256" key="4">
    <source>
        <dbReference type="ARBA" id="ARBA00022491"/>
    </source>
</evidence>
<dbReference type="SUPFAM" id="SSF54211">
    <property type="entry name" value="Ribosomal protein S5 domain 2-like"/>
    <property type="match status" value="1"/>
</dbReference>
<evidence type="ECO:0000256" key="5">
    <source>
        <dbReference type="ARBA" id="ARBA00022845"/>
    </source>
</evidence>
<dbReference type="Gene3D" id="3.30.230.30">
    <property type="entry name" value="Impact, N-terminal domain"/>
    <property type="match status" value="1"/>
</dbReference>
<dbReference type="Gene3D" id="3.10.110.10">
    <property type="entry name" value="Ubiquitin Conjugating Enzyme"/>
    <property type="match status" value="1"/>
</dbReference>
<dbReference type="PANTHER" id="PTHR16301:SF25">
    <property type="entry name" value="PROTEIN IMPACT"/>
    <property type="match status" value="1"/>
</dbReference>
<dbReference type="InterPro" id="IPR016135">
    <property type="entry name" value="UBQ-conjugating_enzyme/RWD"/>
</dbReference>
<evidence type="ECO:0000256" key="3">
    <source>
        <dbReference type="ARBA" id="ARBA00022490"/>
    </source>
</evidence>
<dbReference type="GO" id="GO:0005737">
    <property type="term" value="C:cytoplasm"/>
    <property type="evidence" value="ECO:0007669"/>
    <property type="project" value="UniProtKB-SubCell"/>
</dbReference>
<dbReference type="InterPro" id="IPR023582">
    <property type="entry name" value="Impact"/>
</dbReference>
<dbReference type="PANTHER" id="PTHR16301">
    <property type="entry name" value="IMPACT-RELATED"/>
    <property type="match status" value="1"/>
</dbReference>
<feature type="domain" description="RWD" evidence="7">
    <location>
        <begin position="11"/>
        <end position="109"/>
    </location>
</feature>
<evidence type="ECO:0000256" key="1">
    <source>
        <dbReference type="ARBA" id="ARBA00004496"/>
    </source>
</evidence>
<proteinExistence type="inferred from homology"/>
<dbReference type="InterPro" id="IPR020568">
    <property type="entry name" value="Ribosomal_Su5_D2-typ_SF"/>
</dbReference>
<dbReference type="Pfam" id="PF05773">
    <property type="entry name" value="RWD"/>
    <property type="match status" value="1"/>
</dbReference>
<dbReference type="SUPFAM" id="SSF54495">
    <property type="entry name" value="UBC-like"/>
    <property type="match status" value="1"/>
</dbReference>
<keyword evidence="3" id="KW-0963">Cytoplasm</keyword>
<keyword evidence="4" id="KW-0678">Repressor</keyword>
<evidence type="ECO:0000256" key="2">
    <source>
        <dbReference type="ARBA" id="ARBA00007665"/>
    </source>
</evidence>
<sequence>MEIDNQSRQVEEIEALSSIYLDQWKTEDGPNHAYSVTISEGEIDIMLHIKLPPEYPSDAPPLYQLSAPSLSRSEKQNLAGRLGNIYLDNIGENVIYQWVEACREFLQGKNTNQKNHDSDDSRVLPSDLTIEVNQEPIEISNLQIFHGEVITDRKSIFQGHAAVINSVHQVKQMLSVLLGNKKIAQATHNIYAYRMTKDGQPDCMVQDCEDDGESAAGSRLLHLLQVMGALNVMVVVSRWYGGVHLGPDRFRHINNAARRVLQQSGLITKK</sequence>
<dbReference type="EMBL" id="GEBQ01005213">
    <property type="protein sequence ID" value="JAT34764.1"/>
    <property type="molecule type" value="Transcribed_RNA"/>
</dbReference>
<evidence type="ECO:0000313" key="8">
    <source>
        <dbReference type="EMBL" id="JAT34764.1"/>
    </source>
</evidence>
<evidence type="ECO:0000256" key="6">
    <source>
        <dbReference type="ARBA" id="ARBA00023016"/>
    </source>
</evidence>
<keyword evidence="5" id="KW-0810">Translation regulation</keyword>